<sequence length="643" mass="70943">MIQTGWQPALWFVTLVAPVLLFILPGLALLRLWRGAAALTFLEQVALALGIGLALYPVLLLWADLFGLKPGPLLVWSIPLLSLPLLGWTFVRQNPPIERAAWRSRESGGNGWPLVTGYFVVVALLGVRLHTITGLSVPLWGDSLHHTMITQLMVEQGGLFSSWQPYANLETMTYHFGFHSQIAAMIWLTGLEAPEAVLIGGQLANAAAVFTLYPLALHLGRSRWAGVVALLVAGLLAPMPMFYVNWGRYTQLAGQIILPVAITCLWFYLASHEHAKALLGLTILSMAGLFLTHYRVIIFAVCFVPAYLLVSGTWSMWRTLGLRLLLVGTGVGVLVAPWVMRMLESLLFPLLSAIVAASASGGANAIRAETINNAVGHPFSYLPVLIWYGMLIVVFWALWRRERAVLVVALWWLGALLVVNPQRLGLPGAGTITNFALFIAAYIPAALLLGAAAGWLLRRFRAPVVPAGVALILGSLSLWGISLRTHDLDTVNFALVMPEDRTAMAWIETHTPQEARFLVNGYFHNETSLLGSDAGWWIPLLAHRQTTLPPMIYVAEQGSQPNYAQWVNELYATMNDQGLDHPETLNLLHERDISYVYIGQRQGLVGIPNPSRVLDPEVLSDSPHFTLLYHEDQVWIFAVQPDE</sequence>
<feature type="transmembrane region" description="Helical" evidence="1">
    <location>
        <begin position="346"/>
        <end position="366"/>
    </location>
</feature>
<feature type="transmembrane region" description="Helical" evidence="1">
    <location>
        <begin position="277"/>
        <end position="308"/>
    </location>
</feature>
<feature type="transmembrane region" description="Helical" evidence="1">
    <location>
        <begin position="252"/>
        <end position="270"/>
    </location>
</feature>
<comment type="caution">
    <text evidence="2">The sequence shown here is derived from an EMBL/GenBank/DDBJ whole genome shotgun (WGS) entry which is preliminary data.</text>
</comment>
<accession>A0A2H3KLI8</accession>
<feature type="transmembrane region" description="Helical" evidence="1">
    <location>
        <begin position="112"/>
        <end position="131"/>
    </location>
</feature>
<keyword evidence="3" id="KW-1185">Reference proteome</keyword>
<evidence type="ECO:0000313" key="3">
    <source>
        <dbReference type="Proteomes" id="UP000220922"/>
    </source>
</evidence>
<protein>
    <recommendedName>
        <fullName evidence="4">Glycosyltransferase RgtA/B/C/D-like domain-containing protein</fullName>
    </recommendedName>
</protein>
<keyword evidence="1" id="KW-1133">Transmembrane helix</keyword>
<dbReference type="OrthoDB" id="144271at2"/>
<feature type="transmembrane region" description="Helical" evidence="1">
    <location>
        <begin position="464"/>
        <end position="482"/>
    </location>
</feature>
<dbReference type="RefSeq" id="WP_097653296.1">
    <property type="nucleotide sequence ID" value="NZ_LYXE01000090.1"/>
</dbReference>
<feature type="transmembrane region" description="Helical" evidence="1">
    <location>
        <begin position="73"/>
        <end position="91"/>
    </location>
</feature>
<evidence type="ECO:0000313" key="2">
    <source>
        <dbReference type="EMBL" id="PDV98845.1"/>
    </source>
</evidence>
<feature type="transmembrane region" description="Helical" evidence="1">
    <location>
        <begin position="12"/>
        <end position="33"/>
    </location>
</feature>
<evidence type="ECO:0008006" key="4">
    <source>
        <dbReference type="Google" id="ProtNLM"/>
    </source>
</evidence>
<evidence type="ECO:0000256" key="1">
    <source>
        <dbReference type="SAM" id="Phobius"/>
    </source>
</evidence>
<feature type="transmembrane region" description="Helical" evidence="1">
    <location>
        <begin position="405"/>
        <end position="423"/>
    </location>
</feature>
<reference evidence="2 3" key="1">
    <citation type="submission" date="2016-05" db="EMBL/GenBank/DDBJ databases">
        <authorList>
            <person name="Lavstsen T."/>
            <person name="Jespersen J.S."/>
        </authorList>
    </citation>
    <scope>NUCLEOTIDE SEQUENCE [LARGE SCALE GENOMIC DNA]</scope>
    <source>
        <strain evidence="2 3">B7-9</strain>
    </source>
</reference>
<organism evidence="2 3">
    <name type="scientific">Candidatus Chloroploca asiatica</name>
    <dbReference type="NCBI Taxonomy" id="1506545"/>
    <lineage>
        <taxon>Bacteria</taxon>
        <taxon>Bacillati</taxon>
        <taxon>Chloroflexota</taxon>
        <taxon>Chloroflexia</taxon>
        <taxon>Chloroflexales</taxon>
        <taxon>Chloroflexineae</taxon>
        <taxon>Oscillochloridaceae</taxon>
        <taxon>Candidatus Chloroploca</taxon>
    </lineage>
</organism>
<name>A0A2H3KLI8_9CHLR</name>
<dbReference type="Proteomes" id="UP000220922">
    <property type="component" value="Unassembled WGS sequence"/>
</dbReference>
<dbReference type="AlphaFoldDB" id="A0A2H3KLI8"/>
<feature type="transmembrane region" description="Helical" evidence="1">
    <location>
        <begin position="196"/>
        <end position="217"/>
    </location>
</feature>
<keyword evidence="1" id="KW-0472">Membrane</keyword>
<proteinExistence type="predicted"/>
<feature type="transmembrane region" description="Helical" evidence="1">
    <location>
        <begin position="320"/>
        <end position="339"/>
    </location>
</feature>
<dbReference type="EMBL" id="LYXE01000090">
    <property type="protein sequence ID" value="PDV98845.1"/>
    <property type="molecule type" value="Genomic_DNA"/>
</dbReference>
<feature type="transmembrane region" description="Helical" evidence="1">
    <location>
        <begin position="378"/>
        <end position="398"/>
    </location>
</feature>
<feature type="transmembrane region" description="Helical" evidence="1">
    <location>
        <begin position="45"/>
        <end position="67"/>
    </location>
</feature>
<keyword evidence="1" id="KW-0812">Transmembrane</keyword>
<feature type="transmembrane region" description="Helical" evidence="1">
    <location>
        <begin position="435"/>
        <end position="457"/>
    </location>
</feature>
<feature type="transmembrane region" description="Helical" evidence="1">
    <location>
        <begin position="224"/>
        <end position="246"/>
    </location>
</feature>
<gene>
    <name evidence="2" type="ORF">A9Q02_02625</name>
</gene>